<sequence>MMPQLRVDLNNQESFSSLRSRRAFHNWYDREDMEDGEFCRALYDIECLEKDYNEVISQNNQQILNEKNDEL</sequence>
<keyword evidence="2" id="KW-1185">Reference proteome</keyword>
<comment type="caution">
    <text evidence="1">The sequence shown here is derived from an EMBL/GenBank/DDBJ whole genome shotgun (WGS) entry which is preliminary data.</text>
</comment>
<name>A0A8S1YQE7_PAROT</name>
<organism evidence="1 2">
    <name type="scientific">Paramecium octaurelia</name>
    <dbReference type="NCBI Taxonomy" id="43137"/>
    <lineage>
        <taxon>Eukaryota</taxon>
        <taxon>Sar</taxon>
        <taxon>Alveolata</taxon>
        <taxon>Ciliophora</taxon>
        <taxon>Intramacronucleata</taxon>
        <taxon>Oligohymenophorea</taxon>
        <taxon>Peniculida</taxon>
        <taxon>Parameciidae</taxon>
        <taxon>Paramecium</taxon>
    </lineage>
</organism>
<dbReference type="Proteomes" id="UP000683925">
    <property type="component" value="Unassembled WGS sequence"/>
</dbReference>
<protein>
    <submittedName>
        <fullName evidence="1">Uncharacterized protein</fullName>
    </submittedName>
</protein>
<evidence type="ECO:0000313" key="1">
    <source>
        <dbReference type="EMBL" id="CAD8215357.1"/>
    </source>
</evidence>
<gene>
    <name evidence="1" type="ORF">POCTA_138.1.T2330002</name>
</gene>
<reference evidence="1" key="1">
    <citation type="submission" date="2021-01" db="EMBL/GenBank/DDBJ databases">
        <authorList>
            <consortium name="Genoscope - CEA"/>
            <person name="William W."/>
        </authorList>
    </citation>
    <scope>NUCLEOTIDE SEQUENCE</scope>
</reference>
<dbReference type="EMBL" id="CAJJDP010000237">
    <property type="protein sequence ID" value="CAD8215357.1"/>
    <property type="molecule type" value="Genomic_DNA"/>
</dbReference>
<dbReference type="AlphaFoldDB" id="A0A8S1YQE7"/>
<proteinExistence type="predicted"/>
<accession>A0A8S1YQE7</accession>
<evidence type="ECO:0000313" key="2">
    <source>
        <dbReference type="Proteomes" id="UP000683925"/>
    </source>
</evidence>